<dbReference type="GO" id="GO:0019354">
    <property type="term" value="P:siroheme biosynthetic process"/>
    <property type="evidence" value="ECO:0007669"/>
    <property type="project" value="InterPro"/>
</dbReference>
<dbReference type="Gene3D" id="3.40.50.720">
    <property type="entry name" value="NAD(P)-binding Rossmann-like Domain"/>
    <property type="match status" value="1"/>
</dbReference>
<evidence type="ECO:0000256" key="4">
    <source>
        <dbReference type="ARBA" id="ARBA00023027"/>
    </source>
</evidence>
<dbReference type="GO" id="GO:0004325">
    <property type="term" value="F:ferrochelatase activity"/>
    <property type="evidence" value="ECO:0007669"/>
    <property type="project" value="InterPro"/>
</dbReference>
<dbReference type="EC" id="1.3.1.76" evidence="2"/>
<accession>A0AAC9WJ30</accession>
<dbReference type="NCBIfam" id="TIGR01470">
    <property type="entry name" value="cysG_Nterm"/>
    <property type="match status" value="1"/>
</dbReference>
<keyword evidence="3" id="KW-0560">Oxidoreductase</keyword>
<dbReference type="SUPFAM" id="SSF51735">
    <property type="entry name" value="NAD(P)-binding Rossmann-fold domains"/>
    <property type="match status" value="1"/>
</dbReference>
<dbReference type="PANTHER" id="PTHR35330:SF1">
    <property type="entry name" value="SIROHEME BIOSYNTHESIS PROTEIN MET8"/>
    <property type="match status" value="1"/>
</dbReference>
<dbReference type="RefSeq" id="WP_085237031.1">
    <property type="nucleotide sequence ID" value="NZ_CP020773.1"/>
</dbReference>
<comment type="catalytic activity">
    <reaction evidence="6">
        <text>precorrin-2 + NAD(+) = sirohydrochlorin + NADH + 2 H(+)</text>
        <dbReference type="Rhea" id="RHEA:15613"/>
        <dbReference type="ChEBI" id="CHEBI:15378"/>
        <dbReference type="ChEBI" id="CHEBI:57540"/>
        <dbReference type="ChEBI" id="CHEBI:57945"/>
        <dbReference type="ChEBI" id="CHEBI:58351"/>
        <dbReference type="ChEBI" id="CHEBI:58827"/>
        <dbReference type="EC" id="1.3.1.76"/>
    </reaction>
</comment>
<keyword evidence="8" id="KW-1185">Reference proteome</keyword>
<protein>
    <recommendedName>
        <fullName evidence="2">precorrin-2 dehydrogenase</fullName>
        <ecNumber evidence="2">1.3.1.76</ecNumber>
    </recommendedName>
</protein>
<evidence type="ECO:0000313" key="7">
    <source>
        <dbReference type="EMBL" id="ARJ50553.1"/>
    </source>
</evidence>
<evidence type="ECO:0000256" key="6">
    <source>
        <dbReference type="ARBA" id="ARBA00047561"/>
    </source>
</evidence>
<organism evidence="7 8">
    <name type="scientific">Staphylococcus lutrae</name>
    <dbReference type="NCBI Taxonomy" id="155085"/>
    <lineage>
        <taxon>Bacteria</taxon>
        <taxon>Bacillati</taxon>
        <taxon>Bacillota</taxon>
        <taxon>Bacilli</taxon>
        <taxon>Bacillales</taxon>
        <taxon>Staphylococcaceae</taxon>
        <taxon>Staphylococcus</taxon>
    </lineage>
</organism>
<keyword evidence="5" id="KW-0627">Porphyrin biosynthesis</keyword>
<dbReference type="AlphaFoldDB" id="A0AAC9WJ30"/>
<reference evidence="7 8" key="1">
    <citation type="submission" date="2017-04" db="EMBL/GenBank/DDBJ databases">
        <authorList>
            <person name="Veseli I.A."/>
            <person name="Tang C."/>
            <person name="Pombert J.-F."/>
        </authorList>
    </citation>
    <scope>NUCLEOTIDE SEQUENCE [LARGE SCALE GENOMIC DNA]</scope>
    <source>
        <strain evidence="7 8">ATCC 700373</strain>
    </source>
</reference>
<sequence>MYTVQLKLAHRKVVIIGGGKIAWRKFEKLKDEAGSLKVVSPEFEPAFTRTQWGDHIQLIQKRYETSDIADADLIVIATNDQVVNQHVRDAATSKQWVNHTGDRTQSDFYNSLDIEHQGIKVSLSSDGQAIHQVKDYAAKIKAFLATLEEDEYEQNKTINGR</sequence>
<comment type="pathway">
    <text evidence="1">Porphyrin-containing compound metabolism; siroheme biosynthesis; sirohydrochlorin from precorrin-2: step 1/1.</text>
</comment>
<dbReference type="EMBL" id="CP020773">
    <property type="protein sequence ID" value="ARJ50553.1"/>
    <property type="molecule type" value="Genomic_DNA"/>
</dbReference>
<dbReference type="InterPro" id="IPR036291">
    <property type="entry name" value="NAD(P)-bd_dom_sf"/>
</dbReference>
<evidence type="ECO:0000256" key="2">
    <source>
        <dbReference type="ARBA" id="ARBA00012400"/>
    </source>
</evidence>
<dbReference type="PANTHER" id="PTHR35330">
    <property type="entry name" value="SIROHEME BIOSYNTHESIS PROTEIN MET8"/>
    <property type="match status" value="1"/>
</dbReference>
<dbReference type="GO" id="GO:0043115">
    <property type="term" value="F:precorrin-2 dehydrogenase activity"/>
    <property type="evidence" value="ECO:0007669"/>
    <property type="project" value="UniProtKB-EC"/>
</dbReference>
<dbReference type="InterPro" id="IPR006367">
    <property type="entry name" value="Sirohaem_synthase_N"/>
</dbReference>
<evidence type="ECO:0000256" key="1">
    <source>
        <dbReference type="ARBA" id="ARBA00005010"/>
    </source>
</evidence>
<evidence type="ECO:0000256" key="5">
    <source>
        <dbReference type="ARBA" id="ARBA00023244"/>
    </source>
</evidence>
<dbReference type="Pfam" id="PF13241">
    <property type="entry name" value="NAD_binding_7"/>
    <property type="match status" value="1"/>
</dbReference>
<dbReference type="Proteomes" id="UP000242864">
    <property type="component" value="Chromosome"/>
</dbReference>
<gene>
    <name evidence="7" type="ORF">B5P37_04100</name>
</gene>
<keyword evidence="4" id="KW-0520">NAD</keyword>
<dbReference type="InterPro" id="IPR028161">
    <property type="entry name" value="Met8-like"/>
</dbReference>
<name>A0AAC9WJ30_9STAP</name>
<proteinExistence type="predicted"/>
<dbReference type="KEGG" id="slz:B5P37_04100"/>
<evidence type="ECO:0000313" key="8">
    <source>
        <dbReference type="Proteomes" id="UP000242864"/>
    </source>
</evidence>
<evidence type="ECO:0000256" key="3">
    <source>
        <dbReference type="ARBA" id="ARBA00023002"/>
    </source>
</evidence>